<feature type="compositionally biased region" description="Low complexity" evidence="6">
    <location>
        <begin position="262"/>
        <end position="285"/>
    </location>
</feature>
<keyword evidence="3 5" id="KW-0862">Zinc</keyword>
<dbReference type="SUPFAM" id="SSF57716">
    <property type="entry name" value="Glucocorticoid receptor-like (DNA-binding domain)"/>
    <property type="match status" value="2"/>
</dbReference>
<evidence type="ECO:0000313" key="9">
    <source>
        <dbReference type="Proteomes" id="UP000738359"/>
    </source>
</evidence>
<organism evidence="8 9">
    <name type="scientific">Mortierella alpina</name>
    <name type="common">Oleaginous fungus</name>
    <name type="synonym">Mortierella renispora</name>
    <dbReference type="NCBI Taxonomy" id="64518"/>
    <lineage>
        <taxon>Eukaryota</taxon>
        <taxon>Fungi</taxon>
        <taxon>Fungi incertae sedis</taxon>
        <taxon>Mucoromycota</taxon>
        <taxon>Mortierellomycotina</taxon>
        <taxon>Mortierellomycetes</taxon>
        <taxon>Mortierellales</taxon>
        <taxon>Mortierellaceae</taxon>
        <taxon>Mortierella</taxon>
    </lineage>
</organism>
<keyword evidence="1 5" id="KW-0479">Metal-binding</keyword>
<evidence type="ECO:0000259" key="7">
    <source>
        <dbReference type="PROSITE" id="PS50023"/>
    </source>
</evidence>
<dbReference type="CDD" id="cd08368">
    <property type="entry name" value="LIM"/>
    <property type="match status" value="3"/>
</dbReference>
<dbReference type="Gene3D" id="2.10.110.10">
    <property type="entry name" value="Cysteine Rich Protein"/>
    <property type="match status" value="4"/>
</dbReference>
<feature type="compositionally biased region" description="Low complexity" evidence="6">
    <location>
        <begin position="96"/>
        <end position="114"/>
    </location>
</feature>
<feature type="region of interest" description="Disordered" evidence="6">
    <location>
        <begin position="1"/>
        <end position="560"/>
    </location>
</feature>
<accession>A0A9P6J444</accession>
<feature type="compositionally biased region" description="Basic and acidic residues" evidence="6">
    <location>
        <begin position="286"/>
        <end position="347"/>
    </location>
</feature>
<dbReference type="PROSITE" id="PS50023">
    <property type="entry name" value="LIM_DOMAIN_2"/>
    <property type="match status" value="4"/>
</dbReference>
<dbReference type="GO" id="GO:0005634">
    <property type="term" value="C:nucleus"/>
    <property type="evidence" value="ECO:0007669"/>
    <property type="project" value="TreeGrafter"/>
</dbReference>
<dbReference type="PANTHER" id="PTHR24205:SF16">
    <property type="entry name" value="GH01042P-RELATED"/>
    <property type="match status" value="1"/>
</dbReference>
<feature type="domain" description="LIM zinc-binding" evidence="7">
    <location>
        <begin position="639"/>
        <end position="700"/>
    </location>
</feature>
<keyword evidence="4 5" id="KW-0440">LIM domain</keyword>
<gene>
    <name evidence="8" type="ORF">BGZ70_008242</name>
</gene>
<evidence type="ECO:0000313" key="8">
    <source>
        <dbReference type="EMBL" id="KAF9961615.1"/>
    </source>
</evidence>
<keyword evidence="2" id="KW-0677">Repeat</keyword>
<dbReference type="GO" id="GO:0003712">
    <property type="term" value="F:transcription coregulator activity"/>
    <property type="evidence" value="ECO:0007669"/>
    <property type="project" value="TreeGrafter"/>
</dbReference>
<dbReference type="Proteomes" id="UP000738359">
    <property type="component" value="Unassembled WGS sequence"/>
</dbReference>
<dbReference type="GO" id="GO:0046872">
    <property type="term" value="F:metal ion binding"/>
    <property type="evidence" value="ECO:0007669"/>
    <property type="project" value="UniProtKB-KW"/>
</dbReference>
<feature type="compositionally biased region" description="Low complexity" evidence="6">
    <location>
        <begin position="189"/>
        <end position="207"/>
    </location>
</feature>
<dbReference type="OrthoDB" id="1112565at2759"/>
<sequence>MLPTRSGVSSGGYRPGHKPPPIPIVSNPSPYLSTTGNGSSGASPHSPLRSAPGTPGVAPRPPLPFLEKYAKKNKPASPPAPLSQPNIYDNNHYLHQPQPQQQSPAVSPVSATPSGYGQQHAGQFHQHLNGPAAHYNQREQAEHLPPKTPTEDRYAASQPSGHRYPPGAARAKTPVNESGATTFPVSPGSTSPSRASQQQQPSLPQKSNARNSAKGIPGYGQGPAQGYAPGHNYAEHEWERSDRSVASMDYASHHCSGISTPSSVFSGVSRAGSSSSLASSILAERSVYDRRERSNTMLSERSELSVRSERSEMSMRSERSERTERSARSERSRYAEEDERVEREREARHRQRQQQDAASSRSRGRSRHDDPAAAYETPSPPISPKGGPMDVEMVANGPKVPSLYRPLTPPDVASPIPTRAGRRPSASQRSPGGDQFDALMEDLLQEINVMPTSVRESNRGARSRSRPNLPENGRSRYEGASPPATPNVPKLTGGVDGTRSQRSGRERTGERSERVADRERADRDRSDRLDRGGRDGERERALAPRSPRARSRSTNRRGAVTHCEGCKHDIEPSESAESIKMAHGDYHRECLRCARCRCTLESADQAREYEGRVLCEKDYQRYMNKDTSSSPQQRSRRPATCAHCESMIQPGEATVYALGQTYHEHHLTCFQCHHAIDPSVGHIEKNGQVYCAQDYNDLFLPKCRGCNLPVEKEAVCAQDGKLRGKWHAACFGCQTCKKPFPDKSFYVFGDAPYCRRHYHKLNNSLCKTCDQPIEGPCAQTMEGWRFHPNCFCCVECQTLLTDVYYNFEDKSYCERDMLIIQQTRNVRAERRKTHFGKI</sequence>
<feature type="compositionally biased region" description="Polar residues" evidence="6">
    <location>
        <begin position="175"/>
        <end position="188"/>
    </location>
</feature>
<feature type="compositionally biased region" description="Basic and acidic residues" evidence="6">
    <location>
        <begin position="233"/>
        <end position="243"/>
    </location>
</feature>
<proteinExistence type="predicted"/>
<evidence type="ECO:0000256" key="5">
    <source>
        <dbReference type="PROSITE-ProRule" id="PRU00125"/>
    </source>
</evidence>
<feature type="compositionally biased region" description="Polar residues" evidence="6">
    <location>
        <begin position="31"/>
        <end position="43"/>
    </location>
</feature>
<dbReference type="InterPro" id="IPR001781">
    <property type="entry name" value="Znf_LIM"/>
</dbReference>
<dbReference type="Pfam" id="PF00412">
    <property type="entry name" value="LIM"/>
    <property type="match status" value="4"/>
</dbReference>
<feature type="domain" description="LIM zinc-binding" evidence="7">
    <location>
        <begin position="765"/>
        <end position="823"/>
    </location>
</feature>
<dbReference type="EMBL" id="JAAAHY010000578">
    <property type="protein sequence ID" value="KAF9961615.1"/>
    <property type="molecule type" value="Genomic_DNA"/>
</dbReference>
<evidence type="ECO:0000256" key="3">
    <source>
        <dbReference type="ARBA" id="ARBA00022833"/>
    </source>
</evidence>
<feature type="compositionally biased region" description="Basic and acidic residues" evidence="6">
    <location>
        <begin position="136"/>
        <end position="154"/>
    </location>
</feature>
<dbReference type="PROSITE" id="PS00478">
    <property type="entry name" value="LIM_DOMAIN_1"/>
    <property type="match status" value="2"/>
</dbReference>
<evidence type="ECO:0000256" key="4">
    <source>
        <dbReference type="ARBA" id="ARBA00023038"/>
    </source>
</evidence>
<dbReference type="SMART" id="SM00132">
    <property type="entry name" value="LIM"/>
    <property type="match status" value="4"/>
</dbReference>
<dbReference type="PANTHER" id="PTHR24205">
    <property type="entry name" value="FOUR AND A HALF LIM DOMAINS PROTEIN"/>
    <property type="match status" value="1"/>
</dbReference>
<protein>
    <recommendedName>
        <fullName evidence="7">LIM zinc-binding domain-containing protein</fullName>
    </recommendedName>
</protein>
<dbReference type="AlphaFoldDB" id="A0A9P6J444"/>
<comment type="caution">
    <text evidence="8">The sequence shown here is derived from an EMBL/GenBank/DDBJ whole genome shotgun (WGS) entry which is preliminary data.</text>
</comment>
<keyword evidence="9" id="KW-1185">Reference proteome</keyword>
<name>A0A9P6J444_MORAP</name>
<evidence type="ECO:0000256" key="1">
    <source>
        <dbReference type="ARBA" id="ARBA00022723"/>
    </source>
</evidence>
<evidence type="ECO:0000256" key="6">
    <source>
        <dbReference type="SAM" id="MobiDB-lite"/>
    </source>
</evidence>
<feature type="compositionally biased region" description="Basic and acidic residues" evidence="6">
    <location>
        <begin position="503"/>
        <end position="542"/>
    </location>
</feature>
<feature type="domain" description="LIM zinc-binding" evidence="7">
    <location>
        <begin position="561"/>
        <end position="625"/>
    </location>
</feature>
<reference evidence="8" key="1">
    <citation type="journal article" date="2020" name="Fungal Divers.">
        <title>Resolving the Mortierellaceae phylogeny through synthesis of multi-gene phylogenetics and phylogenomics.</title>
        <authorList>
            <person name="Vandepol N."/>
            <person name="Liber J."/>
            <person name="Desiro A."/>
            <person name="Na H."/>
            <person name="Kennedy M."/>
            <person name="Barry K."/>
            <person name="Grigoriev I.V."/>
            <person name="Miller A.N."/>
            <person name="O'Donnell K."/>
            <person name="Stajich J.E."/>
            <person name="Bonito G."/>
        </authorList>
    </citation>
    <scope>NUCLEOTIDE SEQUENCE</scope>
    <source>
        <strain evidence="8">CK1249</strain>
    </source>
</reference>
<evidence type="ECO:0000256" key="2">
    <source>
        <dbReference type="ARBA" id="ARBA00022737"/>
    </source>
</evidence>
<feature type="domain" description="LIM zinc-binding" evidence="7">
    <location>
        <begin position="701"/>
        <end position="764"/>
    </location>
</feature>